<evidence type="ECO:0000256" key="1">
    <source>
        <dbReference type="SAM" id="MobiDB-lite"/>
    </source>
</evidence>
<dbReference type="InParanoid" id="A0A0D0CP56"/>
<sequence length="89" mass="9817">MGKQAKGRGLDDQGSEEEEADGQRQTWSEVVCNPKDSGMQWARKKVQERKSDGKDGREAPKPIAQPRPGRSYWDSSALPKSRQVGSDGS</sequence>
<dbReference type="HOGENOM" id="CLU_2558957_0_0_1"/>
<protein>
    <submittedName>
        <fullName evidence="2">Uncharacterized protein</fullName>
    </submittedName>
</protein>
<feature type="region of interest" description="Disordered" evidence="1">
    <location>
        <begin position="1"/>
        <end position="89"/>
    </location>
</feature>
<dbReference type="Proteomes" id="UP000054538">
    <property type="component" value="Unassembled WGS sequence"/>
</dbReference>
<reference evidence="2 3" key="1">
    <citation type="submission" date="2014-04" db="EMBL/GenBank/DDBJ databases">
        <authorList>
            <consortium name="DOE Joint Genome Institute"/>
            <person name="Kuo A."/>
            <person name="Kohler A."/>
            <person name="Jargeat P."/>
            <person name="Nagy L.G."/>
            <person name="Floudas D."/>
            <person name="Copeland A."/>
            <person name="Barry K.W."/>
            <person name="Cichocki N."/>
            <person name="Veneault-Fourrey C."/>
            <person name="LaButti K."/>
            <person name="Lindquist E.A."/>
            <person name="Lipzen A."/>
            <person name="Lundell T."/>
            <person name="Morin E."/>
            <person name="Murat C."/>
            <person name="Sun H."/>
            <person name="Tunlid A."/>
            <person name="Henrissat B."/>
            <person name="Grigoriev I.V."/>
            <person name="Hibbett D.S."/>
            <person name="Martin F."/>
            <person name="Nordberg H.P."/>
            <person name="Cantor M.N."/>
            <person name="Hua S.X."/>
        </authorList>
    </citation>
    <scope>NUCLEOTIDE SEQUENCE [LARGE SCALE GENOMIC DNA]</scope>
    <source>
        <strain evidence="2 3">Ve08.2h10</strain>
    </source>
</reference>
<feature type="compositionally biased region" description="Basic and acidic residues" evidence="1">
    <location>
        <begin position="48"/>
        <end position="60"/>
    </location>
</feature>
<accession>A0A0D0CP56</accession>
<dbReference type="EMBL" id="KN830647">
    <property type="protein sequence ID" value="KIK72596.1"/>
    <property type="molecule type" value="Genomic_DNA"/>
</dbReference>
<gene>
    <name evidence="2" type="ORF">PAXRUDRAFT_21799</name>
</gene>
<dbReference type="AlphaFoldDB" id="A0A0D0CP56"/>
<proteinExistence type="predicted"/>
<name>A0A0D0CP56_9AGAM</name>
<organism evidence="2 3">
    <name type="scientific">Paxillus rubicundulus Ve08.2h10</name>
    <dbReference type="NCBI Taxonomy" id="930991"/>
    <lineage>
        <taxon>Eukaryota</taxon>
        <taxon>Fungi</taxon>
        <taxon>Dikarya</taxon>
        <taxon>Basidiomycota</taxon>
        <taxon>Agaricomycotina</taxon>
        <taxon>Agaricomycetes</taxon>
        <taxon>Agaricomycetidae</taxon>
        <taxon>Boletales</taxon>
        <taxon>Paxilineae</taxon>
        <taxon>Paxillaceae</taxon>
        <taxon>Paxillus</taxon>
    </lineage>
</organism>
<reference evidence="3" key="2">
    <citation type="submission" date="2015-01" db="EMBL/GenBank/DDBJ databases">
        <title>Evolutionary Origins and Diversification of the Mycorrhizal Mutualists.</title>
        <authorList>
            <consortium name="DOE Joint Genome Institute"/>
            <consortium name="Mycorrhizal Genomics Consortium"/>
            <person name="Kohler A."/>
            <person name="Kuo A."/>
            <person name="Nagy L.G."/>
            <person name="Floudas D."/>
            <person name="Copeland A."/>
            <person name="Barry K.W."/>
            <person name="Cichocki N."/>
            <person name="Veneault-Fourrey C."/>
            <person name="LaButti K."/>
            <person name="Lindquist E.A."/>
            <person name="Lipzen A."/>
            <person name="Lundell T."/>
            <person name="Morin E."/>
            <person name="Murat C."/>
            <person name="Riley R."/>
            <person name="Ohm R."/>
            <person name="Sun H."/>
            <person name="Tunlid A."/>
            <person name="Henrissat B."/>
            <person name="Grigoriev I.V."/>
            <person name="Hibbett D.S."/>
            <person name="Martin F."/>
        </authorList>
    </citation>
    <scope>NUCLEOTIDE SEQUENCE [LARGE SCALE GENOMIC DNA]</scope>
    <source>
        <strain evidence="3">Ve08.2h10</strain>
    </source>
</reference>
<keyword evidence="3" id="KW-1185">Reference proteome</keyword>
<evidence type="ECO:0000313" key="3">
    <source>
        <dbReference type="Proteomes" id="UP000054538"/>
    </source>
</evidence>
<evidence type="ECO:0000313" key="2">
    <source>
        <dbReference type="EMBL" id="KIK72596.1"/>
    </source>
</evidence>